<accession>A0A0W8F976</accession>
<proteinExistence type="predicted"/>
<sequence length="306" mass="32724">MTNAVSGLSAALFRDETADYIVTPALGSARDICFVSKGGTKVEIVVGSTTAPLSLDVSGTKLTIASANEDGEPTSTAVDIVLAVNEHPQASALFTARLPPGSKGDGITGALAEMTTADGIAFTSLTLDDLDDHRKYQAPIGLRYWDDTKPLVVKSDGMAVTSGFKVSFLRGMVVFDSSMEGHTISVAGTRRSELAFQKILGVFDGKLRIIGTDIDSSSVDDDGWGSTTQGIRRFEITSGFYYYDGKLPIEALTTKYIWKFYAVLSNQTPFAIGKGIVQNMDNLLVSMTDVQKTSITVRGVGELYIE</sequence>
<name>A0A0W8F976_9ZZZZ</name>
<dbReference type="AlphaFoldDB" id="A0A0W8F976"/>
<dbReference type="EMBL" id="LNQE01001460">
    <property type="protein sequence ID" value="KUG17154.1"/>
    <property type="molecule type" value="Genomic_DNA"/>
</dbReference>
<organism evidence="1">
    <name type="scientific">hydrocarbon metagenome</name>
    <dbReference type="NCBI Taxonomy" id="938273"/>
    <lineage>
        <taxon>unclassified sequences</taxon>
        <taxon>metagenomes</taxon>
        <taxon>ecological metagenomes</taxon>
    </lineage>
</organism>
<reference evidence="1" key="1">
    <citation type="journal article" date="2015" name="Proc. Natl. Acad. Sci. U.S.A.">
        <title>Networks of energetic and metabolic interactions define dynamics in microbial communities.</title>
        <authorList>
            <person name="Embree M."/>
            <person name="Liu J.K."/>
            <person name="Al-Bassam M.M."/>
            <person name="Zengler K."/>
        </authorList>
    </citation>
    <scope>NUCLEOTIDE SEQUENCE</scope>
</reference>
<gene>
    <name evidence="1" type="ORF">ASZ90_013157</name>
</gene>
<evidence type="ECO:0000313" key="1">
    <source>
        <dbReference type="EMBL" id="KUG17154.1"/>
    </source>
</evidence>
<protein>
    <submittedName>
        <fullName evidence="1">Uncharacterized protein</fullName>
    </submittedName>
</protein>
<comment type="caution">
    <text evidence="1">The sequence shown here is derived from an EMBL/GenBank/DDBJ whole genome shotgun (WGS) entry which is preliminary data.</text>
</comment>